<dbReference type="EMBL" id="JBHLUD010000001">
    <property type="protein sequence ID" value="MFC0540580.1"/>
    <property type="molecule type" value="Genomic_DNA"/>
</dbReference>
<dbReference type="InterPro" id="IPR041698">
    <property type="entry name" value="Methyltransf_25"/>
</dbReference>
<dbReference type="CDD" id="cd02440">
    <property type="entry name" value="AdoMet_MTases"/>
    <property type="match status" value="1"/>
</dbReference>
<protein>
    <submittedName>
        <fullName evidence="5">Class I SAM-dependent methyltransferase</fullName>
        <ecNumber evidence="5">2.1.1.-</ecNumber>
    </submittedName>
</protein>
<keyword evidence="2 5" id="KW-0808">Transferase</keyword>
<comment type="caution">
    <text evidence="5">The sequence shown here is derived from an EMBL/GenBank/DDBJ whole genome shotgun (WGS) entry which is preliminary data.</text>
</comment>
<sequence>MNEQTFGDLHAGHYDLLHPAKDYAAEVDQIRTVLDEDAQSVIDLGCGTGRHLDLLAEDGFRVFGVDRSPSMVEQAGKRLARHGDRAEVRTADLISFTAPARFDAAIMMYSLLGYQVSNVDTLAALASARRQLRPGGVLVFDLLDATAVLGSACPPDGLAVRDDGGERLLCAHSTVVNVAEQVLDLRLRMWLLHGDFIVDRSDELHRIRLFLDAELALLLRAAGFEPLGSAPLAGAHSPDWFRLVSARRIEYGGGHRGP</sequence>
<dbReference type="Gene3D" id="3.40.50.150">
    <property type="entry name" value="Vaccinia Virus protein VP39"/>
    <property type="match status" value="1"/>
</dbReference>
<name>A0ABV6MJX6_9PSEU</name>
<keyword evidence="1 5" id="KW-0489">Methyltransferase</keyword>
<dbReference type="GO" id="GO:0008168">
    <property type="term" value="F:methyltransferase activity"/>
    <property type="evidence" value="ECO:0007669"/>
    <property type="project" value="UniProtKB-KW"/>
</dbReference>
<reference evidence="5 6" key="1">
    <citation type="submission" date="2024-09" db="EMBL/GenBank/DDBJ databases">
        <authorList>
            <person name="Sun Q."/>
            <person name="Mori K."/>
        </authorList>
    </citation>
    <scope>NUCLEOTIDE SEQUENCE [LARGE SCALE GENOMIC DNA]</scope>
    <source>
        <strain evidence="5 6">TBRC 1432</strain>
    </source>
</reference>
<keyword evidence="3" id="KW-0949">S-adenosyl-L-methionine</keyword>
<dbReference type="Proteomes" id="UP001589810">
    <property type="component" value="Unassembled WGS sequence"/>
</dbReference>
<evidence type="ECO:0000256" key="2">
    <source>
        <dbReference type="ARBA" id="ARBA00022679"/>
    </source>
</evidence>
<dbReference type="Pfam" id="PF13649">
    <property type="entry name" value="Methyltransf_25"/>
    <property type="match status" value="1"/>
</dbReference>
<evidence type="ECO:0000256" key="1">
    <source>
        <dbReference type="ARBA" id="ARBA00022603"/>
    </source>
</evidence>
<dbReference type="RefSeq" id="WP_273939380.1">
    <property type="nucleotide sequence ID" value="NZ_CP097263.1"/>
</dbReference>
<keyword evidence="6" id="KW-1185">Reference proteome</keyword>
<evidence type="ECO:0000313" key="5">
    <source>
        <dbReference type="EMBL" id="MFC0540580.1"/>
    </source>
</evidence>
<feature type="domain" description="Methyltransferase" evidence="4">
    <location>
        <begin position="41"/>
        <end position="136"/>
    </location>
</feature>
<dbReference type="EC" id="2.1.1.-" evidence="5"/>
<proteinExistence type="predicted"/>
<dbReference type="PANTHER" id="PTHR43464">
    <property type="entry name" value="METHYLTRANSFERASE"/>
    <property type="match status" value="1"/>
</dbReference>
<dbReference type="Gene3D" id="2.20.130.10">
    <property type="entry name" value="CAC2371-like domains"/>
    <property type="match status" value="1"/>
</dbReference>
<dbReference type="GO" id="GO:0032259">
    <property type="term" value="P:methylation"/>
    <property type="evidence" value="ECO:0007669"/>
    <property type="project" value="UniProtKB-KW"/>
</dbReference>
<evidence type="ECO:0000256" key="3">
    <source>
        <dbReference type="ARBA" id="ARBA00022691"/>
    </source>
</evidence>
<dbReference type="PANTHER" id="PTHR43464:SF19">
    <property type="entry name" value="UBIQUINONE BIOSYNTHESIS O-METHYLTRANSFERASE, MITOCHONDRIAL"/>
    <property type="match status" value="1"/>
</dbReference>
<organism evidence="5 6">
    <name type="scientific">Kutzneria chonburiensis</name>
    <dbReference type="NCBI Taxonomy" id="1483604"/>
    <lineage>
        <taxon>Bacteria</taxon>
        <taxon>Bacillati</taxon>
        <taxon>Actinomycetota</taxon>
        <taxon>Actinomycetes</taxon>
        <taxon>Pseudonocardiales</taxon>
        <taxon>Pseudonocardiaceae</taxon>
        <taxon>Kutzneria</taxon>
    </lineage>
</organism>
<dbReference type="SUPFAM" id="SSF53335">
    <property type="entry name" value="S-adenosyl-L-methionine-dependent methyltransferases"/>
    <property type="match status" value="1"/>
</dbReference>
<gene>
    <name evidence="5" type="ORF">ACFFH7_03755</name>
</gene>
<dbReference type="InterPro" id="IPR029063">
    <property type="entry name" value="SAM-dependent_MTases_sf"/>
</dbReference>
<evidence type="ECO:0000313" key="6">
    <source>
        <dbReference type="Proteomes" id="UP001589810"/>
    </source>
</evidence>
<evidence type="ECO:0000259" key="4">
    <source>
        <dbReference type="Pfam" id="PF13649"/>
    </source>
</evidence>
<accession>A0ABV6MJX6</accession>